<dbReference type="CDD" id="cd02440">
    <property type="entry name" value="AdoMet_MTases"/>
    <property type="match status" value="1"/>
</dbReference>
<evidence type="ECO:0000256" key="4">
    <source>
        <dbReference type="ARBA" id="ARBA00022691"/>
    </source>
</evidence>
<comment type="pathway">
    <text evidence="5">Quinol/quinone metabolism; menaquinone biosynthesis; menaquinol from 1,4-dihydroxy-2-naphthoate: step 2/2.</text>
</comment>
<keyword evidence="4 5" id="KW-0949">S-adenosyl-L-methionine</keyword>
<dbReference type="InterPro" id="IPR029063">
    <property type="entry name" value="SAM-dependent_MTases_sf"/>
</dbReference>
<comment type="function">
    <text evidence="5">Methyltransferase required for the conversion of demethylmenaquinol (DMKH2) to menaquinol (MKH2).</text>
</comment>
<keyword evidence="1 5" id="KW-0474">Menaquinone biosynthesis</keyword>
<keyword evidence="3 5" id="KW-0808">Transferase</keyword>
<comment type="similarity">
    <text evidence="5">Belongs to the class I-like SAM-binding methyltransferase superfamily. MenG/UbiE family.</text>
</comment>
<dbReference type="GO" id="GO:0043770">
    <property type="term" value="F:demethylmenaquinone methyltransferase activity"/>
    <property type="evidence" value="ECO:0007669"/>
    <property type="project" value="UniProtKB-UniRule"/>
</dbReference>
<dbReference type="PROSITE" id="PS51608">
    <property type="entry name" value="SAM_MT_UBIE"/>
    <property type="match status" value="1"/>
</dbReference>
<dbReference type="HAMAP" id="MF_01813">
    <property type="entry name" value="MenG_UbiE_methyltr"/>
    <property type="match status" value="1"/>
</dbReference>
<dbReference type="GO" id="GO:0032259">
    <property type="term" value="P:methylation"/>
    <property type="evidence" value="ECO:0007669"/>
    <property type="project" value="UniProtKB-KW"/>
</dbReference>
<evidence type="ECO:0000313" key="7">
    <source>
        <dbReference type="Proteomes" id="UP000014977"/>
    </source>
</evidence>
<dbReference type="SUPFAM" id="SSF53335">
    <property type="entry name" value="S-adenosyl-L-methionine-dependent methyltransferases"/>
    <property type="match status" value="1"/>
</dbReference>
<feature type="binding site" evidence="5">
    <location>
        <begin position="143"/>
        <end position="144"/>
    </location>
    <ligand>
        <name>S-adenosyl-L-methionine</name>
        <dbReference type="ChEBI" id="CHEBI:59789"/>
    </ligand>
</feature>
<accession>S7T9S3</accession>
<evidence type="ECO:0000256" key="3">
    <source>
        <dbReference type="ARBA" id="ARBA00022679"/>
    </source>
</evidence>
<dbReference type="PANTHER" id="PTHR43591:SF24">
    <property type="entry name" value="2-METHOXY-6-POLYPRENYL-1,4-BENZOQUINOL METHYLASE, MITOCHONDRIAL"/>
    <property type="match status" value="1"/>
</dbReference>
<dbReference type="InterPro" id="IPR004033">
    <property type="entry name" value="UbiE/COQ5_MeTrFase"/>
</dbReference>
<keyword evidence="6" id="KW-0830">Ubiquinone</keyword>
<dbReference type="RefSeq" id="WP_020878402.1">
    <property type="nucleotide sequence ID" value="NZ_ATHJ01000127.1"/>
</dbReference>
<feature type="binding site" evidence="5">
    <location>
        <position position="115"/>
    </location>
    <ligand>
        <name>S-adenosyl-L-methionine</name>
        <dbReference type="ChEBI" id="CHEBI:59789"/>
    </ligand>
</feature>
<dbReference type="AlphaFoldDB" id="S7T9S3"/>
<dbReference type="GO" id="GO:0008425">
    <property type="term" value="F:2-methoxy-6-polyprenyl-1,4-benzoquinol methyltransferase activity"/>
    <property type="evidence" value="ECO:0007669"/>
    <property type="project" value="TreeGrafter"/>
</dbReference>
<dbReference type="NCBIfam" id="TIGR01934">
    <property type="entry name" value="MenG_MenH_UbiE"/>
    <property type="match status" value="1"/>
</dbReference>
<keyword evidence="7" id="KW-1185">Reference proteome</keyword>
<evidence type="ECO:0000256" key="5">
    <source>
        <dbReference type="HAMAP-Rule" id="MF_01813"/>
    </source>
</evidence>
<dbReference type="PROSITE" id="PS01183">
    <property type="entry name" value="UBIE_1"/>
    <property type="match status" value="1"/>
</dbReference>
<gene>
    <name evidence="5" type="primary">menG</name>
    <name evidence="6" type="ORF">dsmv_0819</name>
</gene>
<reference evidence="6 7" key="1">
    <citation type="journal article" date="2013" name="Genome Announc.">
        <title>Draft genome sequences for three mercury-methylating, sulfate-reducing bacteria.</title>
        <authorList>
            <person name="Brown S.D."/>
            <person name="Hurt R.A.Jr."/>
            <person name="Gilmour C.C."/>
            <person name="Elias D.A."/>
        </authorList>
    </citation>
    <scope>NUCLEOTIDE SEQUENCE [LARGE SCALE GENOMIC DNA]</scope>
    <source>
        <strain evidence="6 7">DSM 2059</strain>
    </source>
</reference>
<name>S7T9S3_DESML</name>
<dbReference type="PANTHER" id="PTHR43591">
    <property type="entry name" value="METHYLTRANSFERASE"/>
    <property type="match status" value="1"/>
</dbReference>
<dbReference type="NCBIfam" id="NF001244">
    <property type="entry name" value="PRK00216.1-5"/>
    <property type="match status" value="1"/>
</dbReference>
<dbReference type="Proteomes" id="UP000014977">
    <property type="component" value="Unassembled WGS sequence"/>
</dbReference>
<comment type="caution">
    <text evidence="5">Lacks conserved residue(s) required for the propagation of feature annotation.</text>
</comment>
<dbReference type="Gene3D" id="3.40.50.150">
    <property type="entry name" value="Vaccinia Virus protein VP39"/>
    <property type="match status" value="1"/>
</dbReference>
<feature type="binding site" evidence="5">
    <location>
        <position position="94"/>
    </location>
    <ligand>
        <name>S-adenosyl-L-methionine</name>
        <dbReference type="ChEBI" id="CHEBI:59789"/>
    </ligand>
</feature>
<dbReference type="PATRIC" id="fig|1121405.3.peg.4054"/>
<keyword evidence="2 5" id="KW-0489">Methyltransferase</keyword>
<evidence type="ECO:0000313" key="6">
    <source>
        <dbReference type="EMBL" id="EPR33280.1"/>
    </source>
</evidence>
<comment type="caution">
    <text evidence="6">The sequence shown here is derived from an EMBL/GenBank/DDBJ whole genome shotgun (WGS) entry which is preliminary data.</text>
</comment>
<protein>
    <recommendedName>
        <fullName evidence="5">Demethylmenaquinone methyltransferase</fullName>
        <ecNumber evidence="5">2.1.1.163</ecNumber>
    </recommendedName>
</protein>
<dbReference type="PROSITE" id="PS01184">
    <property type="entry name" value="UBIE_2"/>
    <property type="match status" value="1"/>
</dbReference>
<evidence type="ECO:0000256" key="2">
    <source>
        <dbReference type="ARBA" id="ARBA00022603"/>
    </source>
</evidence>
<dbReference type="InterPro" id="IPR023576">
    <property type="entry name" value="UbiE/COQ5_MeTrFase_CS"/>
</dbReference>
<dbReference type="EC" id="2.1.1.163" evidence="5"/>
<evidence type="ECO:0000256" key="1">
    <source>
        <dbReference type="ARBA" id="ARBA00022428"/>
    </source>
</evidence>
<organism evidence="6 7">
    <name type="scientific">Desulfococcus multivorans DSM 2059</name>
    <dbReference type="NCBI Taxonomy" id="1121405"/>
    <lineage>
        <taxon>Bacteria</taxon>
        <taxon>Pseudomonadati</taxon>
        <taxon>Thermodesulfobacteriota</taxon>
        <taxon>Desulfobacteria</taxon>
        <taxon>Desulfobacterales</taxon>
        <taxon>Desulfococcaceae</taxon>
        <taxon>Desulfococcus</taxon>
    </lineage>
</organism>
<dbReference type="UniPathway" id="UPA00079">
    <property type="reaction ID" value="UER00169"/>
</dbReference>
<dbReference type="eggNOG" id="COG2226">
    <property type="taxonomic scope" value="Bacteria"/>
</dbReference>
<dbReference type="EMBL" id="ATHJ01000127">
    <property type="protein sequence ID" value="EPR33280.1"/>
    <property type="molecule type" value="Genomic_DNA"/>
</dbReference>
<sequence length="271" mass="30835">MGLNEARRKQRTIGKTGIMTEALKSEETTHIGYRRISREEKTRWVRRQFDTVAARYDLMNTLLSFGIHYLWKRRAVSLLDLKPGDAVLDVCGGTGDLAVSALRRVGAGGKVVLYDINREMMNAGRKKGTHPHLRRRIRFLQGDAERMALRDNVFDAAIVGFGIRNLTDMMAGFREMHRVLKPGGRTVCLEFSRPTAPLFQWMYDRYSFHVMPWLGERLTGSRQAYTYLPESIRMFPDPDALAKQLAAVGFSNVAYWKLTNGVAVIHKGLKA</sequence>
<proteinExistence type="inferred from homology"/>
<dbReference type="UniPathway" id="UPA00232"/>
<dbReference type="STRING" id="897.B2D07_12795"/>
<dbReference type="GO" id="GO:0009234">
    <property type="term" value="P:menaquinone biosynthetic process"/>
    <property type="evidence" value="ECO:0007669"/>
    <property type="project" value="UniProtKB-UniRule"/>
</dbReference>
<dbReference type="Pfam" id="PF01209">
    <property type="entry name" value="Ubie_methyltran"/>
    <property type="match status" value="1"/>
</dbReference>
<comment type="catalytic activity">
    <reaction evidence="5">
        <text>a 2-demethylmenaquinol + S-adenosyl-L-methionine = a menaquinol + S-adenosyl-L-homocysteine + H(+)</text>
        <dbReference type="Rhea" id="RHEA:42640"/>
        <dbReference type="Rhea" id="RHEA-COMP:9539"/>
        <dbReference type="Rhea" id="RHEA-COMP:9563"/>
        <dbReference type="ChEBI" id="CHEBI:15378"/>
        <dbReference type="ChEBI" id="CHEBI:18151"/>
        <dbReference type="ChEBI" id="CHEBI:55437"/>
        <dbReference type="ChEBI" id="CHEBI:57856"/>
        <dbReference type="ChEBI" id="CHEBI:59789"/>
        <dbReference type="EC" id="2.1.1.163"/>
    </reaction>
</comment>